<organism evidence="2 3">
    <name type="scientific">Rubripirellula tenax</name>
    <dbReference type="NCBI Taxonomy" id="2528015"/>
    <lineage>
        <taxon>Bacteria</taxon>
        <taxon>Pseudomonadati</taxon>
        <taxon>Planctomycetota</taxon>
        <taxon>Planctomycetia</taxon>
        <taxon>Pirellulales</taxon>
        <taxon>Pirellulaceae</taxon>
        <taxon>Rubripirellula</taxon>
    </lineage>
</organism>
<accession>A0A5C6ESS0</accession>
<sequence length="106" mass="11968">MIGKWRTQANGEGFRGKNAPLIDVSGEFPEGDSFASLDEYKAGLLARRDAFTRNLVEKMLTYALTRPVGYADRQTVETITDSVRSDDYQMRTLIREVVASEIFQSK</sequence>
<dbReference type="InterPro" id="IPR011478">
    <property type="entry name" value="DUF1585"/>
</dbReference>
<evidence type="ECO:0000313" key="2">
    <source>
        <dbReference type="EMBL" id="TWU50626.1"/>
    </source>
</evidence>
<evidence type="ECO:0000313" key="3">
    <source>
        <dbReference type="Proteomes" id="UP000318288"/>
    </source>
</evidence>
<name>A0A5C6ESS0_9BACT</name>
<dbReference type="Proteomes" id="UP000318288">
    <property type="component" value="Unassembled WGS sequence"/>
</dbReference>
<comment type="caution">
    <text evidence="2">The sequence shown here is derived from an EMBL/GenBank/DDBJ whole genome shotgun (WGS) entry which is preliminary data.</text>
</comment>
<dbReference type="RefSeq" id="WP_186775660.1">
    <property type="nucleotide sequence ID" value="NZ_SJPW01000005.1"/>
</dbReference>
<dbReference type="Pfam" id="PF07624">
    <property type="entry name" value="PSD2"/>
    <property type="match status" value="1"/>
</dbReference>
<reference evidence="2 3" key="1">
    <citation type="submission" date="2019-02" db="EMBL/GenBank/DDBJ databases">
        <title>Deep-cultivation of Planctomycetes and their phenomic and genomic characterization uncovers novel biology.</title>
        <authorList>
            <person name="Wiegand S."/>
            <person name="Jogler M."/>
            <person name="Boedeker C."/>
            <person name="Pinto D."/>
            <person name="Vollmers J."/>
            <person name="Rivas-Marin E."/>
            <person name="Kohn T."/>
            <person name="Peeters S.H."/>
            <person name="Heuer A."/>
            <person name="Rast P."/>
            <person name="Oberbeckmann S."/>
            <person name="Bunk B."/>
            <person name="Jeske O."/>
            <person name="Meyerdierks A."/>
            <person name="Storesund J.E."/>
            <person name="Kallscheuer N."/>
            <person name="Luecker S."/>
            <person name="Lage O.M."/>
            <person name="Pohl T."/>
            <person name="Merkel B.J."/>
            <person name="Hornburger P."/>
            <person name="Mueller R.-W."/>
            <person name="Bruemmer F."/>
            <person name="Labrenz M."/>
            <person name="Spormann A.M."/>
            <person name="Op Den Camp H."/>
            <person name="Overmann J."/>
            <person name="Amann R."/>
            <person name="Jetten M.S.M."/>
            <person name="Mascher T."/>
            <person name="Medema M.H."/>
            <person name="Devos D.P."/>
            <person name="Kaster A.-K."/>
            <person name="Ovreas L."/>
            <person name="Rohde M."/>
            <person name="Galperin M.Y."/>
            <person name="Jogler C."/>
        </authorList>
    </citation>
    <scope>NUCLEOTIDE SEQUENCE [LARGE SCALE GENOMIC DNA]</scope>
    <source>
        <strain evidence="2 3">Poly51</strain>
    </source>
</reference>
<gene>
    <name evidence="2" type="ORF">Poly51_39180</name>
</gene>
<dbReference type="EMBL" id="SJPW01000005">
    <property type="protein sequence ID" value="TWU50626.1"/>
    <property type="molecule type" value="Genomic_DNA"/>
</dbReference>
<dbReference type="AlphaFoldDB" id="A0A5C6ESS0"/>
<proteinExistence type="predicted"/>
<feature type="domain" description="DUF1585" evidence="1">
    <location>
        <begin position="31"/>
        <end position="103"/>
    </location>
</feature>
<evidence type="ECO:0000259" key="1">
    <source>
        <dbReference type="Pfam" id="PF07624"/>
    </source>
</evidence>
<keyword evidence="3" id="KW-1185">Reference proteome</keyword>
<protein>
    <recommendedName>
        <fullName evidence="1">DUF1585 domain-containing protein</fullName>
    </recommendedName>
</protein>